<evidence type="ECO:0000256" key="15">
    <source>
        <dbReference type="ARBA" id="ARBA00060429"/>
    </source>
</evidence>
<keyword evidence="6" id="KW-0282">Flagellum</keyword>
<evidence type="ECO:0000256" key="10">
    <source>
        <dbReference type="ARBA" id="ARBA00023069"/>
    </source>
</evidence>
<feature type="transmembrane region" description="Helical" evidence="21">
    <location>
        <begin position="68"/>
        <end position="90"/>
    </location>
</feature>
<evidence type="ECO:0000256" key="20">
    <source>
        <dbReference type="ARBA" id="ARBA00083897"/>
    </source>
</evidence>
<protein>
    <recommendedName>
        <fullName evidence="17">Solute carrier family 9 member C1</fullName>
    </recommendedName>
    <alternativeName>
        <fullName evidence="20">Na(+)/H(+) exchanger 10</fullName>
    </alternativeName>
    <alternativeName>
        <fullName evidence="19">Sodium/hydrogen exchanger 10</fullName>
    </alternativeName>
    <alternativeName>
        <fullName evidence="18">Sperm-specific Na(+)/H(+) exchanger</fullName>
    </alternativeName>
</protein>
<evidence type="ECO:0000256" key="18">
    <source>
        <dbReference type="ARBA" id="ARBA00077734"/>
    </source>
</evidence>
<evidence type="ECO:0000256" key="2">
    <source>
        <dbReference type="ARBA" id="ARBA00022448"/>
    </source>
</evidence>
<reference evidence="24" key="1">
    <citation type="submission" date="2018-06" db="EMBL/GenBank/DDBJ databases">
        <title>Genome assembly of Danube salmon.</title>
        <authorList>
            <person name="Macqueen D.J."/>
            <person name="Gundappa M.K."/>
        </authorList>
    </citation>
    <scope>NUCLEOTIDE SEQUENCE [LARGE SCALE GENOMIC DNA]</scope>
</reference>
<reference evidence="23" key="2">
    <citation type="submission" date="2025-08" db="UniProtKB">
        <authorList>
            <consortium name="Ensembl"/>
        </authorList>
    </citation>
    <scope>IDENTIFICATION</scope>
</reference>
<dbReference type="InterPro" id="IPR027359">
    <property type="entry name" value="Volt_channel_dom_sf"/>
</dbReference>
<dbReference type="Gene3D" id="1.20.120.350">
    <property type="entry name" value="Voltage-gated potassium channels. Chain C"/>
    <property type="match status" value="1"/>
</dbReference>
<evidence type="ECO:0000256" key="9">
    <source>
        <dbReference type="ARBA" id="ARBA00023065"/>
    </source>
</evidence>
<dbReference type="SUPFAM" id="SSF51206">
    <property type="entry name" value="cAMP-binding domain-like"/>
    <property type="match status" value="1"/>
</dbReference>
<evidence type="ECO:0000256" key="21">
    <source>
        <dbReference type="SAM" id="Phobius"/>
    </source>
</evidence>
<evidence type="ECO:0000256" key="12">
    <source>
        <dbReference type="ARBA" id="ARBA00023201"/>
    </source>
</evidence>
<dbReference type="GO" id="GO:0015385">
    <property type="term" value="F:sodium:proton antiporter activity"/>
    <property type="evidence" value="ECO:0007669"/>
    <property type="project" value="InterPro"/>
</dbReference>
<keyword evidence="10" id="KW-0969">Cilium</keyword>
<dbReference type="Gene3D" id="2.60.120.10">
    <property type="entry name" value="Jelly Rolls"/>
    <property type="match status" value="1"/>
</dbReference>
<dbReference type="CDD" id="cd00038">
    <property type="entry name" value="CAP_ED"/>
    <property type="match status" value="1"/>
</dbReference>
<dbReference type="Pfam" id="PF00520">
    <property type="entry name" value="Ion_trans"/>
    <property type="match status" value="1"/>
</dbReference>
<feature type="transmembrane region" description="Helical" evidence="21">
    <location>
        <begin position="7"/>
        <end position="29"/>
    </location>
</feature>
<keyword evidence="3" id="KW-0050">Antiport</keyword>
<dbReference type="Proteomes" id="UP000314982">
    <property type="component" value="Unassembled WGS sequence"/>
</dbReference>
<dbReference type="AlphaFoldDB" id="A0A4W5MJE2"/>
<dbReference type="Pfam" id="PF00027">
    <property type="entry name" value="cNMP_binding"/>
    <property type="match status" value="1"/>
</dbReference>
<keyword evidence="24" id="KW-1185">Reference proteome</keyword>
<keyword evidence="8" id="KW-0915">Sodium</keyword>
<evidence type="ECO:0000256" key="16">
    <source>
        <dbReference type="ARBA" id="ARBA00062754"/>
    </source>
</evidence>
<feature type="transmembrane region" description="Helical" evidence="21">
    <location>
        <begin position="145"/>
        <end position="170"/>
    </location>
</feature>
<feature type="transmembrane region" description="Helical" evidence="21">
    <location>
        <begin position="216"/>
        <end position="234"/>
    </location>
</feature>
<comment type="subunit">
    <text evidence="16">Interacts with soluble adenylyl cyclase (sAC).</text>
</comment>
<feature type="transmembrane region" description="Helical" evidence="21">
    <location>
        <begin position="432"/>
        <end position="450"/>
    </location>
</feature>
<feature type="domain" description="Cyclic nucleotide-binding" evidence="22">
    <location>
        <begin position="637"/>
        <end position="713"/>
    </location>
</feature>
<keyword evidence="9" id="KW-0406">Ion transport</keyword>
<dbReference type="PANTHER" id="PTHR10110">
    <property type="entry name" value="SODIUM/HYDROGEN EXCHANGER"/>
    <property type="match status" value="1"/>
</dbReference>
<evidence type="ECO:0000256" key="14">
    <source>
        <dbReference type="ARBA" id="ARBA00054906"/>
    </source>
</evidence>
<keyword evidence="7 21" id="KW-1133">Transmembrane helix</keyword>
<evidence type="ECO:0000256" key="19">
    <source>
        <dbReference type="ARBA" id="ARBA00077858"/>
    </source>
</evidence>
<dbReference type="FunFam" id="1.20.120.350:FF:000050">
    <property type="entry name" value="Solute carrier family 9 member C1"/>
    <property type="match status" value="1"/>
</dbReference>
<dbReference type="Ensembl" id="ENSHHUT00000038926.1">
    <property type="protein sequence ID" value="ENSHHUP00000037435.1"/>
    <property type="gene ID" value="ENSHHUG00000023443.1"/>
</dbReference>
<dbReference type="PANTHER" id="PTHR10110:SF86">
    <property type="entry name" value="SODIUM_HYDROGEN EXCHANGER 7"/>
    <property type="match status" value="1"/>
</dbReference>
<dbReference type="GO" id="GO:0005886">
    <property type="term" value="C:plasma membrane"/>
    <property type="evidence" value="ECO:0007669"/>
    <property type="project" value="TreeGrafter"/>
</dbReference>
<sequence length="817" mass="94015">FVLKKVLLLAIPGFLLSSSMIALLVVKVYAYNWDWYVGMMFGAIVSTIDPFISTALLRSLATTFTIKLILKIFGSPLLGFIMSKIIMFWLSYIFNDGLIEITISLAMTYITFYFAEWLGMSGVIAVLIMGLLLDTIIKSTFCSSLHQFCLGLFFLYYRLVTVIALSPFLVRTGYGFSWRWAAVCVWGGTKGAFCLSLTLMAFQSDDLDEEQVREKVGIFLYLLLSTPLAGLYDVSVPRRMAMYSAVQRVRESSQNTFSLLKIDRFLADANWEMAEQRVLIEDPYKTPNEKVFMKLTDESLRVQNEWCLNCKLMLVSYQTSYWKQYSAGMLNREAARTLINTAENMTDHKGKNAMLKWCYQVVFSLPFEYFIYALIVLNIFPIILEFIPAISDKHNLELSVINYIFFSGYLVEAILKALAMRKAYIFNHWNQFDLFIIILACVDIFLDHYLETTAYVVNIHMMKIVKVSKMIRLTRALRLVKIIIPKLIEIINRQIHKQLSFGYDIGKGYVIGEEHISKIIDHISDDKSISKVFLNDIYSTSIQQQMLIFSQHDIMFRPLIVKKLFLQHRDVSIQIILLHSPIMCWDHMIEIKMKKLIKFPPTIPAATAEELLQNLPWLNKDSTQIQFIKTVAKLLFFDFGDTIIQENDDPQGIHLIVSGMVKVCTDIPNLGGKRPKEKTRLTDYRSCGAIMGELNCLTQQSMEMTVTCETATQTCFIAIESLFEAFDVFPEFPSLEYMIWRSLAVKISTSTFMEHIIYQVNRKFDVYDGTMEDVVVIYGSCDDLASQCSYNAPALISRTTRQVTIELRCHLLILWLH</sequence>
<dbReference type="STRING" id="62062.ENSHHUP00000037435"/>
<name>A0A4W5MJE2_9TELE</name>
<organism evidence="23 24">
    <name type="scientific">Hucho hucho</name>
    <name type="common">huchen</name>
    <dbReference type="NCBI Taxonomy" id="62062"/>
    <lineage>
        <taxon>Eukaryota</taxon>
        <taxon>Metazoa</taxon>
        <taxon>Chordata</taxon>
        <taxon>Craniata</taxon>
        <taxon>Vertebrata</taxon>
        <taxon>Euteleostomi</taxon>
        <taxon>Actinopterygii</taxon>
        <taxon>Neopterygii</taxon>
        <taxon>Teleostei</taxon>
        <taxon>Protacanthopterygii</taxon>
        <taxon>Salmoniformes</taxon>
        <taxon>Salmonidae</taxon>
        <taxon>Salmoninae</taxon>
        <taxon>Hucho</taxon>
    </lineage>
</organism>
<dbReference type="GO" id="GO:0051453">
    <property type="term" value="P:regulation of intracellular pH"/>
    <property type="evidence" value="ECO:0007669"/>
    <property type="project" value="TreeGrafter"/>
</dbReference>
<evidence type="ECO:0000256" key="13">
    <source>
        <dbReference type="ARBA" id="ARBA00023273"/>
    </source>
</evidence>
<dbReference type="GO" id="GO:0031514">
    <property type="term" value="C:motile cilium"/>
    <property type="evidence" value="ECO:0007669"/>
    <property type="project" value="UniProtKB-ARBA"/>
</dbReference>
<feature type="transmembrane region" description="Helical" evidence="21">
    <location>
        <begin position="400"/>
        <end position="420"/>
    </location>
</feature>
<accession>A0A4W5MJE2</accession>
<dbReference type="InterPro" id="IPR000595">
    <property type="entry name" value="cNMP-bd_dom"/>
</dbReference>
<evidence type="ECO:0000259" key="22">
    <source>
        <dbReference type="PROSITE" id="PS50042"/>
    </source>
</evidence>
<evidence type="ECO:0000313" key="24">
    <source>
        <dbReference type="Proteomes" id="UP000314982"/>
    </source>
</evidence>
<evidence type="ECO:0000256" key="11">
    <source>
        <dbReference type="ARBA" id="ARBA00023136"/>
    </source>
</evidence>
<keyword evidence="11 21" id="KW-0472">Membrane</keyword>
<evidence type="ECO:0000256" key="6">
    <source>
        <dbReference type="ARBA" id="ARBA00022846"/>
    </source>
</evidence>
<keyword evidence="5 21" id="KW-0812">Transmembrane</keyword>
<dbReference type="GO" id="GO:0098719">
    <property type="term" value="P:sodium ion import across plasma membrane"/>
    <property type="evidence" value="ECO:0007669"/>
    <property type="project" value="TreeGrafter"/>
</dbReference>
<dbReference type="InterPro" id="IPR005821">
    <property type="entry name" value="Ion_trans_dom"/>
</dbReference>
<comment type="function">
    <text evidence="14">Sperm-specific solute carrier involved in intracellular pH regulation of spermatozoa. Required for sperm motility and fertility. Involved in sperm cell hyperactivation, a step needed for sperm motility which is essential late in the preparation of sperm for fertilization. Required for the expression and bicarbonate regulation of the soluble adenylyl cyclase (sAC).</text>
</comment>
<dbReference type="GeneTree" id="ENSGT00940000167440"/>
<evidence type="ECO:0000256" key="4">
    <source>
        <dbReference type="ARBA" id="ARBA00022475"/>
    </source>
</evidence>
<keyword evidence="12" id="KW-0739">Sodium transport</keyword>
<comment type="similarity">
    <text evidence="1">Belongs to the monovalent cation:proton antiporter 1 (CPA1) transporter (TC 2.A.36) family.</text>
</comment>
<keyword evidence="4" id="KW-1003">Cell membrane</keyword>
<dbReference type="InterPro" id="IPR014710">
    <property type="entry name" value="RmlC-like_jellyroll"/>
</dbReference>
<dbReference type="GO" id="GO:0005216">
    <property type="term" value="F:monoatomic ion channel activity"/>
    <property type="evidence" value="ECO:0007669"/>
    <property type="project" value="InterPro"/>
</dbReference>
<feature type="transmembrane region" description="Helical" evidence="21">
    <location>
        <begin position="110"/>
        <end position="133"/>
    </location>
</feature>
<evidence type="ECO:0000256" key="8">
    <source>
        <dbReference type="ARBA" id="ARBA00023053"/>
    </source>
</evidence>
<reference evidence="23" key="3">
    <citation type="submission" date="2025-09" db="UniProtKB">
        <authorList>
            <consortium name="Ensembl"/>
        </authorList>
    </citation>
    <scope>IDENTIFICATION</scope>
</reference>
<dbReference type="InterPro" id="IPR018490">
    <property type="entry name" value="cNMP-bd_dom_sf"/>
</dbReference>
<dbReference type="GO" id="GO:0015386">
    <property type="term" value="F:potassium:proton antiporter activity"/>
    <property type="evidence" value="ECO:0007669"/>
    <property type="project" value="TreeGrafter"/>
</dbReference>
<evidence type="ECO:0000256" key="3">
    <source>
        <dbReference type="ARBA" id="ARBA00022449"/>
    </source>
</evidence>
<keyword evidence="2" id="KW-0813">Transport</keyword>
<keyword evidence="13" id="KW-0966">Cell projection</keyword>
<comment type="subcellular location">
    <subcellularLocation>
        <location evidence="15">Cell projection</location>
        <location evidence="15">Cilium</location>
        <location evidence="15">Flagellum membrane</location>
        <topology evidence="15">Multi-pass membrane protein</topology>
    </subcellularLocation>
</comment>
<evidence type="ECO:0000256" key="7">
    <source>
        <dbReference type="ARBA" id="ARBA00022989"/>
    </source>
</evidence>
<evidence type="ECO:0000256" key="5">
    <source>
        <dbReference type="ARBA" id="ARBA00022692"/>
    </source>
</evidence>
<evidence type="ECO:0000256" key="17">
    <source>
        <dbReference type="ARBA" id="ARBA00072794"/>
    </source>
</evidence>
<feature type="transmembrane region" description="Helical" evidence="21">
    <location>
        <begin position="35"/>
        <end position="56"/>
    </location>
</feature>
<evidence type="ECO:0000256" key="1">
    <source>
        <dbReference type="ARBA" id="ARBA00007367"/>
    </source>
</evidence>
<dbReference type="InterPro" id="IPR018422">
    <property type="entry name" value="Cation/H_exchanger_CPA1"/>
</dbReference>
<dbReference type="PROSITE" id="PS50042">
    <property type="entry name" value="CNMP_BINDING_3"/>
    <property type="match status" value="1"/>
</dbReference>
<dbReference type="FunFam" id="2.60.120.10:FF:000067">
    <property type="entry name" value="Solute carrier family 9 member C1"/>
    <property type="match status" value="1"/>
</dbReference>
<evidence type="ECO:0000313" key="23">
    <source>
        <dbReference type="Ensembl" id="ENSHHUP00000037435.1"/>
    </source>
</evidence>
<feature type="transmembrane region" description="Helical" evidence="21">
    <location>
        <begin position="357"/>
        <end position="380"/>
    </location>
</feature>
<proteinExistence type="inferred from homology"/>
<dbReference type="SUPFAM" id="SSF81324">
    <property type="entry name" value="Voltage-gated potassium channels"/>
    <property type="match status" value="1"/>
</dbReference>